<dbReference type="EMBL" id="VXLD01000008">
    <property type="protein sequence ID" value="KAB1853620.1"/>
    <property type="molecule type" value="Genomic_DNA"/>
</dbReference>
<accession>A0A5N4WBD6</accession>
<keyword evidence="4 5" id="KW-0472">Membrane</keyword>
<dbReference type="GO" id="GO:0009306">
    <property type="term" value="P:protein secretion"/>
    <property type="evidence" value="ECO:0007669"/>
    <property type="project" value="InterPro"/>
</dbReference>
<evidence type="ECO:0000256" key="4">
    <source>
        <dbReference type="ARBA" id="ARBA00023136"/>
    </source>
</evidence>
<dbReference type="RefSeq" id="WP_151504958.1">
    <property type="nucleotide sequence ID" value="NZ_VXLD01000008.1"/>
</dbReference>
<reference evidence="7 8" key="1">
    <citation type="submission" date="2019-09" db="EMBL/GenBank/DDBJ databases">
        <title>Draft genome sequence of Acinetobacter tandoii W4-4-4 isolated from environmental water sample.</title>
        <authorList>
            <person name="Wee S.K."/>
            <person name="Yan B."/>
            <person name="Mustaffa S.B."/>
            <person name="Yap E.P.H."/>
        </authorList>
    </citation>
    <scope>NUCLEOTIDE SEQUENCE [LARGE SCALE GENOMIC DNA]</scope>
    <source>
        <strain evidence="7 8">W4-4-4</strain>
    </source>
</reference>
<evidence type="ECO:0000256" key="2">
    <source>
        <dbReference type="ARBA" id="ARBA00022692"/>
    </source>
</evidence>
<gene>
    <name evidence="7" type="ORF">F4W09_12200</name>
</gene>
<dbReference type="InterPro" id="IPR007452">
    <property type="entry name" value="TamB_C"/>
</dbReference>
<comment type="subcellular location">
    <subcellularLocation>
        <location evidence="1">Membrane</location>
        <topology evidence="1">Single-pass membrane protein</topology>
    </subcellularLocation>
</comment>
<organism evidence="7 8">
    <name type="scientific">Acinetobacter tandoii</name>
    <dbReference type="NCBI Taxonomy" id="202954"/>
    <lineage>
        <taxon>Bacteria</taxon>
        <taxon>Pseudomonadati</taxon>
        <taxon>Pseudomonadota</taxon>
        <taxon>Gammaproteobacteria</taxon>
        <taxon>Moraxellales</taxon>
        <taxon>Moraxellaceae</taxon>
        <taxon>Acinetobacter</taxon>
    </lineage>
</organism>
<keyword evidence="2 5" id="KW-0812">Transmembrane</keyword>
<evidence type="ECO:0000313" key="8">
    <source>
        <dbReference type="Proteomes" id="UP000325788"/>
    </source>
</evidence>
<feature type="transmembrane region" description="Helical" evidence="5">
    <location>
        <begin position="26"/>
        <end position="45"/>
    </location>
</feature>
<evidence type="ECO:0000256" key="1">
    <source>
        <dbReference type="ARBA" id="ARBA00004167"/>
    </source>
</evidence>
<dbReference type="GO" id="GO:0097347">
    <property type="term" value="C:TAM protein secretion complex"/>
    <property type="evidence" value="ECO:0007669"/>
    <property type="project" value="TreeGrafter"/>
</dbReference>
<evidence type="ECO:0000256" key="5">
    <source>
        <dbReference type="SAM" id="Phobius"/>
    </source>
</evidence>
<keyword evidence="3 5" id="KW-1133">Transmembrane helix</keyword>
<proteinExistence type="predicted"/>
<dbReference type="PANTHER" id="PTHR36985">
    <property type="entry name" value="TRANSLOCATION AND ASSEMBLY MODULE SUBUNIT TAMB"/>
    <property type="match status" value="1"/>
</dbReference>
<evidence type="ECO:0000256" key="3">
    <source>
        <dbReference type="ARBA" id="ARBA00022989"/>
    </source>
</evidence>
<sequence length="1506" mass="165734">MAEVEQQKQELPESPLPKKRRVMRSVLLTLLLLVILLVSAFAIMFSTDKGSKFLLNRVLERQHIIHYEYEGGNLLKGIVLKNILVTLSAVDVKIDRAEVTLGWRALVHKEVHLYSADVRNLQVITKTAPSNEPFQFKEIKLPFTLRLDHADVDHLLIKTHAASVNFKDIQLNEALWSNTKLEFEDSSADMGYVAIKNATGNMDFQGKYPLHAKAIVNIPALNHSLNVRDIQLVAKGSLDTVTAGFATNTPDLLSGWGVVHPVRSHVPMFGQLKFENYHWPLLTDQKLFTQAGVLRYQGDIQRLNLGLSTDLTGQNLPKGKYTAAMHTDLVHQLNIDQFNGQVMNGTVDAKGLVSWEKHVHWDVQGRLNKINPKDKLIPQVVKDFLPPSLDAKIASTGRLEKGLHLTGLVDFDQYETWNLKLNQNEAKPKQHQPMLLDVAWRNIDRAMPYIGWLKSDSGDVQLRLIEGQQNVVVSSVISQHESALLPAGQYKAQLNIKQNILKVPSFSYVANKGSLSGQANVILPTEKTQLKWDAKLKAQDFNPQTVVTAAPVDLVNGQIQASGYAKPNQHIIELKGINLIGHLPQQAQQETVQLTGKSTVAVLFHDAKVGGGFKSFAVNYDGALKSSKIQESSGLLKVKISGTPQLLKIDQLQHDGIAGKILAQGKVDLSKGIGWNINASLVRFKPQYFVSTVRGEISGIVQTEGFWSDALKRINIQKLNVAGYINNKPVRGTGNLALVLNNTQKGFLPQHFEANNLYMSYANNQIQATGNAQNLRLKINAPALYELYGGLRGRAYGYFNIQSQPRLQATANLAVDDFRVGNILSMQKLRVQGQLPTSEITPTLLKAEMTNLRSGNREIQHGVVSLAGTRKAHVLKVQGNNRFSNFYVQLAGGFNGNNSWLGQIQKGDFDSVRVRLVQRQNASVVFNQNTTELFVGAHCWASQQSELCFDQPIRISKAKGNISFLTKNLDLNDFAAFMPEGLAITGKANGYAKAAWAQGSKPKIDARMVSRQGIIGIAAEDPQDTASSLRYDEISVNAKSVTQGLQLRLDVKAPEIGTGYTNVIIDPFKPNKPIQGEIAFNEVQLKVFKPFIKDIRTLSGTLSFAGKVGGELMAPRLTGEMRLKDGVISMISLPVNLTNVQLYSSIRDDHAIINGAFNSGQGVGLLTGNVDWKNEPRIQLHLKGDNLLIRQAPLITALVTPDFSLDVMPFQKKLVLKGEVDVPRALISMPESSAPVVDVSSDVRIVQEGQDQLAILKSARPWDIKADVMINLGKQVVFQGFNSRIPLAGRLYLSQRGLETAMRANGAIGVSQKVKIEAYGQSLDLNRAIARFNGPLSNPTLDVDTNKIIQGTIVGVRVTGTASNPNIQVYNDGSLTEQEAMNALITGRIDEGANNINQTETFKSDVNNTIAAAGISMGLGGTRAFTNQLGQSFGLSGLALDAQGTGDDTQVSVTGYITPDLYIRYGVGVFTPVNKLTLRYQINQKLYLEASQSVDRAVDFFYNWRF</sequence>
<feature type="domain" description="Translocation and assembly module TamB C-terminal" evidence="6">
    <location>
        <begin position="1159"/>
        <end position="1506"/>
    </location>
</feature>
<evidence type="ECO:0000313" key="7">
    <source>
        <dbReference type="EMBL" id="KAB1853620.1"/>
    </source>
</evidence>
<dbReference type="Proteomes" id="UP000325788">
    <property type="component" value="Unassembled WGS sequence"/>
</dbReference>
<dbReference type="Pfam" id="PF04357">
    <property type="entry name" value="TamB"/>
    <property type="match status" value="1"/>
</dbReference>
<evidence type="ECO:0000259" key="6">
    <source>
        <dbReference type="Pfam" id="PF04357"/>
    </source>
</evidence>
<name>A0A5N4WBD6_9GAMM</name>
<comment type="caution">
    <text evidence="7">The sequence shown here is derived from an EMBL/GenBank/DDBJ whole genome shotgun (WGS) entry which is preliminary data.</text>
</comment>
<dbReference type="GO" id="GO:0005886">
    <property type="term" value="C:plasma membrane"/>
    <property type="evidence" value="ECO:0007669"/>
    <property type="project" value="InterPro"/>
</dbReference>
<protein>
    <recommendedName>
        <fullName evidence="6">Translocation and assembly module TamB C-terminal domain-containing protein</fullName>
    </recommendedName>
</protein>
<dbReference type="PANTHER" id="PTHR36985:SF1">
    <property type="entry name" value="TRANSLOCATION AND ASSEMBLY MODULE SUBUNIT TAMB"/>
    <property type="match status" value="1"/>
</dbReference>